<evidence type="ECO:0000313" key="1">
    <source>
        <dbReference type="EMBL" id="CAA7401668.1"/>
    </source>
</evidence>
<dbReference type="OrthoDB" id="443140at2759"/>
<name>A0A7I8KX68_SPIIN</name>
<gene>
    <name evidence="1" type="ORF">SI8410_09012346</name>
</gene>
<dbReference type="AlphaFoldDB" id="A0A7I8KX68"/>
<proteinExistence type="predicted"/>
<organism evidence="1 2">
    <name type="scientific">Spirodela intermedia</name>
    <name type="common">Intermediate duckweed</name>
    <dbReference type="NCBI Taxonomy" id="51605"/>
    <lineage>
        <taxon>Eukaryota</taxon>
        <taxon>Viridiplantae</taxon>
        <taxon>Streptophyta</taxon>
        <taxon>Embryophyta</taxon>
        <taxon>Tracheophyta</taxon>
        <taxon>Spermatophyta</taxon>
        <taxon>Magnoliopsida</taxon>
        <taxon>Liliopsida</taxon>
        <taxon>Araceae</taxon>
        <taxon>Lemnoideae</taxon>
        <taxon>Spirodela</taxon>
    </lineage>
</organism>
<evidence type="ECO:0000313" key="2">
    <source>
        <dbReference type="Proteomes" id="UP000663760"/>
    </source>
</evidence>
<accession>A0A7I8KX68</accession>
<keyword evidence="2" id="KW-1185">Reference proteome</keyword>
<dbReference type="PANTHER" id="PTHR11439">
    <property type="entry name" value="GAG-POL-RELATED RETROTRANSPOSON"/>
    <property type="match status" value="1"/>
</dbReference>
<dbReference type="EMBL" id="LR746272">
    <property type="protein sequence ID" value="CAA7401668.1"/>
    <property type="molecule type" value="Genomic_DNA"/>
</dbReference>
<protein>
    <submittedName>
        <fullName evidence="1">Uncharacterized protein</fullName>
    </submittedName>
</protein>
<reference evidence="1" key="1">
    <citation type="submission" date="2020-02" db="EMBL/GenBank/DDBJ databases">
        <authorList>
            <person name="Scholz U."/>
            <person name="Mascher M."/>
            <person name="Fiebig A."/>
        </authorList>
    </citation>
    <scope>NUCLEOTIDE SEQUENCE</scope>
</reference>
<dbReference type="PANTHER" id="PTHR11439:SF463">
    <property type="entry name" value="REVERSE TRANSCRIPTASE TY1_COPIA-TYPE DOMAIN-CONTAINING PROTEIN"/>
    <property type="match status" value="1"/>
</dbReference>
<sequence length="131" mass="15471">MMAEFDMMDLGLLHYFFELQIIQNDHGIFISQEKYTCDLLKKFYISIVGGLMYLTHTRLNILFSIDIISRFTYSLYVHHLGATKRILQYVHSTINYGILYQHDTEFNFSSYSDSDFVFNFGSGAISWIYKK</sequence>
<dbReference type="Proteomes" id="UP000663760">
    <property type="component" value="Chromosome 9"/>
</dbReference>